<name>A0A498IC75_MALDO</name>
<dbReference type="GO" id="GO:0006508">
    <property type="term" value="P:proteolysis"/>
    <property type="evidence" value="ECO:0007669"/>
    <property type="project" value="UniProtKB-KW"/>
</dbReference>
<comment type="similarity">
    <text evidence="1">Belongs to the peptidase C48 family.</text>
</comment>
<keyword evidence="6" id="KW-1185">Reference proteome</keyword>
<sequence length="68" mass="8186">MDAECVVKVIQYFYHFNKLKEKEKKNVMGKEVEFGASWVDKLYMPLNLDQHWVVVKMNLKVETILMYD</sequence>
<proteinExistence type="inferred from homology"/>
<reference evidence="5 6" key="1">
    <citation type="submission" date="2018-10" db="EMBL/GenBank/DDBJ databases">
        <title>A high-quality apple genome assembly.</title>
        <authorList>
            <person name="Hu J."/>
        </authorList>
    </citation>
    <scope>NUCLEOTIDE SEQUENCE [LARGE SCALE GENOMIC DNA]</scope>
    <source>
        <strain evidence="6">cv. HFTH1</strain>
        <tissue evidence="5">Young leaf</tissue>
    </source>
</reference>
<dbReference type="Pfam" id="PF02902">
    <property type="entry name" value="Peptidase_C48"/>
    <property type="match status" value="1"/>
</dbReference>
<keyword evidence="2" id="KW-0645">Protease</keyword>
<keyword evidence="3" id="KW-0378">Hydrolase</keyword>
<evidence type="ECO:0000313" key="5">
    <source>
        <dbReference type="EMBL" id="RXH78733.1"/>
    </source>
</evidence>
<evidence type="ECO:0000256" key="1">
    <source>
        <dbReference type="ARBA" id="ARBA00005234"/>
    </source>
</evidence>
<dbReference type="AlphaFoldDB" id="A0A498IC75"/>
<dbReference type="GO" id="GO:0008234">
    <property type="term" value="F:cysteine-type peptidase activity"/>
    <property type="evidence" value="ECO:0007669"/>
    <property type="project" value="InterPro"/>
</dbReference>
<evidence type="ECO:0000259" key="4">
    <source>
        <dbReference type="Pfam" id="PF02902"/>
    </source>
</evidence>
<organism evidence="5 6">
    <name type="scientific">Malus domestica</name>
    <name type="common">Apple</name>
    <name type="synonym">Pyrus malus</name>
    <dbReference type="NCBI Taxonomy" id="3750"/>
    <lineage>
        <taxon>Eukaryota</taxon>
        <taxon>Viridiplantae</taxon>
        <taxon>Streptophyta</taxon>
        <taxon>Embryophyta</taxon>
        <taxon>Tracheophyta</taxon>
        <taxon>Spermatophyta</taxon>
        <taxon>Magnoliopsida</taxon>
        <taxon>eudicotyledons</taxon>
        <taxon>Gunneridae</taxon>
        <taxon>Pentapetalae</taxon>
        <taxon>rosids</taxon>
        <taxon>fabids</taxon>
        <taxon>Rosales</taxon>
        <taxon>Rosaceae</taxon>
        <taxon>Amygdaloideae</taxon>
        <taxon>Maleae</taxon>
        <taxon>Malus</taxon>
    </lineage>
</organism>
<comment type="caution">
    <text evidence="5">The sequence shown here is derived from an EMBL/GenBank/DDBJ whole genome shotgun (WGS) entry which is preliminary data.</text>
</comment>
<dbReference type="InterPro" id="IPR003653">
    <property type="entry name" value="Peptidase_C48_C"/>
</dbReference>
<evidence type="ECO:0000256" key="2">
    <source>
        <dbReference type="ARBA" id="ARBA00022670"/>
    </source>
</evidence>
<dbReference type="Proteomes" id="UP000290289">
    <property type="component" value="Chromosome 13"/>
</dbReference>
<feature type="domain" description="Ubiquitin-like protease family profile" evidence="4">
    <location>
        <begin position="39"/>
        <end position="68"/>
    </location>
</feature>
<gene>
    <name evidence="5" type="ORF">DVH24_002251</name>
</gene>
<evidence type="ECO:0000256" key="3">
    <source>
        <dbReference type="ARBA" id="ARBA00022801"/>
    </source>
</evidence>
<dbReference type="EMBL" id="RDQH01000339">
    <property type="protein sequence ID" value="RXH78733.1"/>
    <property type="molecule type" value="Genomic_DNA"/>
</dbReference>
<accession>A0A498IC75</accession>
<protein>
    <recommendedName>
        <fullName evidence="4">Ubiquitin-like protease family profile domain-containing protein</fullName>
    </recommendedName>
</protein>
<dbReference type="InterPro" id="IPR038765">
    <property type="entry name" value="Papain-like_cys_pep_sf"/>
</dbReference>
<evidence type="ECO:0000313" key="6">
    <source>
        <dbReference type="Proteomes" id="UP000290289"/>
    </source>
</evidence>
<dbReference type="SUPFAM" id="SSF54001">
    <property type="entry name" value="Cysteine proteinases"/>
    <property type="match status" value="1"/>
</dbReference>